<evidence type="ECO:0008006" key="3">
    <source>
        <dbReference type="Google" id="ProtNLM"/>
    </source>
</evidence>
<proteinExistence type="predicted"/>
<organism evidence="1 2">
    <name type="scientific">Azohydromonas lata</name>
    <dbReference type="NCBI Taxonomy" id="45677"/>
    <lineage>
        <taxon>Bacteria</taxon>
        <taxon>Pseudomonadati</taxon>
        <taxon>Pseudomonadota</taxon>
        <taxon>Betaproteobacteria</taxon>
        <taxon>Burkholderiales</taxon>
        <taxon>Sphaerotilaceae</taxon>
        <taxon>Azohydromonas</taxon>
    </lineage>
</organism>
<dbReference type="EMBL" id="JAXOJX010000026">
    <property type="protein sequence ID" value="MDZ5458193.1"/>
    <property type="molecule type" value="Genomic_DNA"/>
</dbReference>
<name>A0ABU5IIZ6_9BURK</name>
<protein>
    <recommendedName>
        <fullName evidence="3">ATPase with chaperone activity</fullName>
    </recommendedName>
</protein>
<comment type="caution">
    <text evidence="1">The sequence shown here is derived from an EMBL/GenBank/DDBJ whole genome shotgun (WGS) entry which is preliminary data.</text>
</comment>
<sequence>MSDENQIYLPDSFLNLYRDARQRLTAPLADIRARYELCEDLAQQLEEHARGRSIHAHGSEVDLLLRYHAGLADPEAGFSAAEAVWVIKRLSELLGWECPALPGDEAPAA</sequence>
<keyword evidence="2" id="KW-1185">Reference proteome</keyword>
<evidence type="ECO:0000313" key="2">
    <source>
        <dbReference type="Proteomes" id="UP001293718"/>
    </source>
</evidence>
<dbReference type="RefSeq" id="WP_066342801.1">
    <property type="nucleotide sequence ID" value="NZ_JAXOJX010000026.1"/>
</dbReference>
<reference evidence="1 2" key="1">
    <citation type="submission" date="2023-11" db="EMBL/GenBank/DDBJ databases">
        <title>Draft genome of Azohydromonas lata strain H1 (DSM1123), a polyhydroxyalkanoate producer.</title>
        <authorList>
            <person name="Traversa D."/>
            <person name="D'Addabbo P."/>
            <person name="Pazzani C."/>
            <person name="Manzari C."/>
            <person name="Chiara M."/>
            <person name="Scrascia M."/>
        </authorList>
    </citation>
    <scope>NUCLEOTIDE SEQUENCE [LARGE SCALE GENOMIC DNA]</scope>
    <source>
        <strain evidence="1 2">H1</strain>
    </source>
</reference>
<dbReference type="Proteomes" id="UP001293718">
    <property type="component" value="Unassembled WGS sequence"/>
</dbReference>
<evidence type="ECO:0000313" key="1">
    <source>
        <dbReference type="EMBL" id="MDZ5458193.1"/>
    </source>
</evidence>
<gene>
    <name evidence="1" type="ORF">SM757_16580</name>
</gene>
<accession>A0ABU5IIZ6</accession>